<keyword evidence="1" id="KW-0812">Transmembrane</keyword>
<evidence type="ECO:0000313" key="2">
    <source>
        <dbReference type="EMBL" id="MDP8590306.1"/>
    </source>
</evidence>
<protein>
    <submittedName>
        <fullName evidence="2">Uncharacterized protein</fullName>
    </submittedName>
</protein>
<gene>
    <name evidence="2" type="ORF">RAN64_09750</name>
</gene>
<sequence length="65" mass="6806">MVPVLAAYIAEGIAKRPGLVVGFVGGVILGLIQKKRVTDKDKKMDNKAANRTVIEKGRAGAGDLS</sequence>
<feature type="transmembrane region" description="Helical" evidence="1">
    <location>
        <begin position="13"/>
        <end position="32"/>
    </location>
</feature>
<evidence type="ECO:0000313" key="3">
    <source>
        <dbReference type="Proteomes" id="UP001238215"/>
    </source>
</evidence>
<evidence type="ECO:0000256" key="1">
    <source>
        <dbReference type="SAM" id="Phobius"/>
    </source>
</evidence>
<reference evidence="2 3" key="1">
    <citation type="submission" date="2023-08" db="EMBL/GenBank/DDBJ databases">
        <title>Whole genome sequencing of Enterococcus.</title>
        <authorList>
            <person name="Kaptchouang Tchatchouang C.D."/>
            <person name="Ateba C.N."/>
        </authorList>
    </citation>
    <scope>NUCLEOTIDE SEQUENCE [LARGE SCALE GENOMIC DNA]</scope>
    <source>
        <strain evidence="2 3">ENT3_CNKT_NWU</strain>
    </source>
</reference>
<comment type="caution">
    <text evidence="2">The sequence shown here is derived from an EMBL/GenBank/DDBJ whole genome shotgun (WGS) entry which is preliminary data.</text>
</comment>
<proteinExistence type="predicted"/>
<keyword evidence="1" id="KW-1133">Transmembrane helix</keyword>
<dbReference type="EMBL" id="JAVBZS010000026">
    <property type="protein sequence ID" value="MDP8590306.1"/>
    <property type="molecule type" value="Genomic_DNA"/>
</dbReference>
<feature type="non-terminal residue" evidence="2">
    <location>
        <position position="1"/>
    </location>
</feature>
<keyword evidence="3" id="KW-1185">Reference proteome</keyword>
<keyword evidence="1" id="KW-0472">Membrane</keyword>
<dbReference type="AlphaFoldDB" id="A0AAJ1WCF5"/>
<organism evidence="2 3">
    <name type="scientific">Enterococcus lactis</name>
    <dbReference type="NCBI Taxonomy" id="357441"/>
    <lineage>
        <taxon>Bacteria</taxon>
        <taxon>Bacillati</taxon>
        <taxon>Bacillota</taxon>
        <taxon>Bacilli</taxon>
        <taxon>Lactobacillales</taxon>
        <taxon>Enterococcaceae</taxon>
        <taxon>Enterococcus</taxon>
    </lineage>
</organism>
<name>A0AAJ1WCF5_9ENTE</name>
<accession>A0AAJ1WCF5</accession>
<dbReference type="Proteomes" id="UP001238215">
    <property type="component" value="Unassembled WGS sequence"/>
</dbReference>